<dbReference type="CDD" id="cd02517">
    <property type="entry name" value="CMP-KDO-Synthetase"/>
    <property type="match status" value="1"/>
</dbReference>
<keyword evidence="1 4" id="KW-0808">Transferase</keyword>
<reference evidence="5" key="1">
    <citation type="submission" date="2020-03" db="EMBL/GenBank/DDBJ databases">
        <title>Five strains of Vibrio campbellii isolated from Mariana Trench.</title>
        <authorList>
            <person name="Liang J."/>
            <person name="Zhang X.-H."/>
        </authorList>
    </citation>
    <scope>NUCLEOTIDE SEQUENCE</scope>
    <source>
        <strain evidence="5">LJC014</strain>
    </source>
</reference>
<organism evidence="5 6">
    <name type="scientific">Vibrio campbellii</name>
    <dbReference type="NCBI Taxonomy" id="680"/>
    <lineage>
        <taxon>Bacteria</taxon>
        <taxon>Pseudomonadati</taxon>
        <taxon>Pseudomonadota</taxon>
        <taxon>Gammaproteobacteria</taxon>
        <taxon>Vibrionales</taxon>
        <taxon>Vibrionaceae</taxon>
        <taxon>Vibrio</taxon>
    </lineage>
</organism>
<comment type="pathway">
    <text evidence="4">Nucleotide-sugar biosynthesis; CMP-3-deoxy-D-manno-octulosonate biosynthesis; CMP-3-deoxy-D-manno-octulosonate from 3-deoxy-D-manno-octulosonate and CTP: step 1/1.</text>
</comment>
<dbReference type="Pfam" id="PF02348">
    <property type="entry name" value="CTP_transf_3"/>
    <property type="match status" value="1"/>
</dbReference>
<comment type="similarity">
    <text evidence="4">Belongs to the KdsB family.</text>
</comment>
<dbReference type="PANTHER" id="PTHR42866:SF2">
    <property type="entry name" value="3-DEOXY-MANNO-OCTULOSONATE CYTIDYLYLTRANSFERASE, MITOCHONDRIAL"/>
    <property type="match status" value="1"/>
</dbReference>
<proteinExistence type="inferred from homology"/>
<keyword evidence="3 4" id="KW-0448">Lipopolysaccharide biosynthesis</keyword>
<dbReference type="GO" id="GO:0008690">
    <property type="term" value="F:3-deoxy-manno-octulosonate cytidylyltransferase activity"/>
    <property type="evidence" value="ECO:0007669"/>
    <property type="project" value="UniProtKB-UniRule"/>
</dbReference>
<dbReference type="PANTHER" id="PTHR42866">
    <property type="entry name" value="3-DEOXY-MANNO-OCTULOSONATE CYTIDYLYLTRANSFERASE"/>
    <property type="match status" value="1"/>
</dbReference>
<dbReference type="NCBIfam" id="NF003952">
    <property type="entry name" value="PRK05450.1-5"/>
    <property type="match status" value="1"/>
</dbReference>
<dbReference type="InterPro" id="IPR029044">
    <property type="entry name" value="Nucleotide-diphossugar_trans"/>
</dbReference>
<dbReference type="GO" id="GO:0009103">
    <property type="term" value="P:lipopolysaccharide biosynthetic process"/>
    <property type="evidence" value="ECO:0007669"/>
    <property type="project" value="UniProtKB-UniRule"/>
</dbReference>
<keyword evidence="2 4" id="KW-0548">Nucleotidyltransferase</keyword>
<keyword evidence="4" id="KW-0963">Cytoplasm</keyword>
<dbReference type="AlphaFoldDB" id="A0AAE9MX85"/>
<dbReference type="NCBIfam" id="TIGR00466">
    <property type="entry name" value="kdsB"/>
    <property type="match status" value="1"/>
</dbReference>
<dbReference type="SUPFAM" id="SSF53448">
    <property type="entry name" value="Nucleotide-diphospho-sugar transferases"/>
    <property type="match status" value="1"/>
</dbReference>
<gene>
    <name evidence="4 5" type="primary">kdsB</name>
    <name evidence="5" type="ORF">HB761_06410</name>
</gene>
<accession>A0AAE9MX85</accession>
<dbReference type="Gene3D" id="3.90.550.10">
    <property type="entry name" value="Spore Coat Polysaccharide Biosynthesis Protein SpsA, Chain A"/>
    <property type="match status" value="1"/>
</dbReference>
<evidence type="ECO:0000256" key="4">
    <source>
        <dbReference type="HAMAP-Rule" id="MF_00057"/>
    </source>
</evidence>
<sequence length="255" mass="28899">MIKEHILNTVKIVIPARYGSSRLIGKPLLEINDKPIFWHVFQRCLEAGFDSRDIMLATDDTRIFEKASDLNIPVVMTSCEHDSGTDRIFEVATSQGWNKQDIVINIQGDEPLVDPELIRQLSLFTRKHTEFEITTAVVPIVHSDDFNNPNVVKAVMGLNHRALYFTRSNSPYNRELPSDLSLAFRHVGIYAYTVGALDAFCSFEEAPLEAYEKLEQLRALSNGMAIGACYFEGELAHGVDTWDDYLTIKNRMEKA</sequence>
<evidence type="ECO:0000313" key="6">
    <source>
        <dbReference type="Proteomes" id="UP001058687"/>
    </source>
</evidence>
<comment type="subcellular location">
    <subcellularLocation>
        <location evidence="4">Cytoplasm</location>
    </subcellularLocation>
</comment>
<comment type="function">
    <text evidence="4">Activates KDO (a required 8-carbon sugar) for incorporation into bacterial lipopolysaccharide in Gram-negative bacteria.</text>
</comment>
<dbReference type="GO" id="GO:0005829">
    <property type="term" value="C:cytosol"/>
    <property type="evidence" value="ECO:0007669"/>
    <property type="project" value="TreeGrafter"/>
</dbReference>
<protein>
    <recommendedName>
        <fullName evidence="4">3-deoxy-manno-octulosonate cytidylyltransferase</fullName>
        <ecNumber evidence="4">2.7.7.38</ecNumber>
    </recommendedName>
    <alternativeName>
        <fullName evidence="4">CMP-2-keto-3-deoxyoctulosonic acid synthase</fullName>
        <shortName evidence="4">CKS</shortName>
        <shortName evidence="4">CMP-KDO synthase</shortName>
    </alternativeName>
</protein>
<evidence type="ECO:0000313" key="5">
    <source>
        <dbReference type="EMBL" id="UTZ26430.1"/>
    </source>
</evidence>
<name>A0AAE9MX85_9VIBR</name>
<dbReference type="InterPro" id="IPR004528">
    <property type="entry name" value="KdsB"/>
</dbReference>
<dbReference type="NCBIfam" id="NF009905">
    <property type="entry name" value="PRK13368.1"/>
    <property type="match status" value="1"/>
</dbReference>
<dbReference type="Proteomes" id="UP001058687">
    <property type="component" value="Chromosome 1"/>
</dbReference>
<dbReference type="EMBL" id="CP050467">
    <property type="protein sequence ID" value="UTZ26430.1"/>
    <property type="molecule type" value="Genomic_DNA"/>
</dbReference>
<dbReference type="GO" id="GO:0033468">
    <property type="term" value="P:CMP-keto-3-deoxy-D-manno-octulosonic acid biosynthetic process"/>
    <property type="evidence" value="ECO:0007669"/>
    <property type="project" value="UniProtKB-UniRule"/>
</dbReference>
<evidence type="ECO:0000256" key="1">
    <source>
        <dbReference type="ARBA" id="ARBA00022679"/>
    </source>
</evidence>
<dbReference type="InterPro" id="IPR003329">
    <property type="entry name" value="Cytidylyl_trans"/>
</dbReference>
<dbReference type="HAMAP" id="MF_00057">
    <property type="entry name" value="KdsB"/>
    <property type="match status" value="1"/>
</dbReference>
<evidence type="ECO:0000256" key="2">
    <source>
        <dbReference type="ARBA" id="ARBA00022695"/>
    </source>
</evidence>
<dbReference type="EC" id="2.7.7.38" evidence="4"/>
<comment type="catalytic activity">
    <reaction evidence="4">
        <text>3-deoxy-alpha-D-manno-oct-2-ulosonate + CTP = CMP-3-deoxy-beta-D-manno-octulosonate + diphosphate</text>
        <dbReference type="Rhea" id="RHEA:23448"/>
        <dbReference type="ChEBI" id="CHEBI:33019"/>
        <dbReference type="ChEBI" id="CHEBI:37563"/>
        <dbReference type="ChEBI" id="CHEBI:85986"/>
        <dbReference type="ChEBI" id="CHEBI:85987"/>
        <dbReference type="EC" id="2.7.7.38"/>
    </reaction>
</comment>
<evidence type="ECO:0000256" key="3">
    <source>
        <dbReference type="ARBA" id="ARBA00022985"/>
    </source>
</evidence>